<comment type="caution">
    <text evidence="1">The sequence shown here is derived from an EMBL/GenBank/DDBJ whole genome shotgun (WGS) entry which is preliminary data.</text>
</comment>
<reference evidence="1" key="1">
    <citation type="journal article" date="2015" name="Nature">
        <title>Complex archaea that bridge the gap between prokaryotes and eukaryotes.</title>
        <authorList>
            <person name="Spang A."/>
            <person name="Saw J.H."/>
            <person name="Jorgensen S.L."/>
            <person name="Zaremba-Niedzwiedzka K."/>
            <person name="Martijn J."/>
            <person name="Lind A.E."/>
            <person name="van Eijk R."/>
            <person name="Schleper C."/>
            <person name="Guy L."/>
            <person name="Ettema T.J."/>
        </authorList>
    </citation>
    <scope>NUCLEOTIDE SEQUENCE</scope>
</reference>
<sequence length="62" mass="6826">MGYISYSSGERLLCPDGQIRTVAFTGNGGWVHFYYDEAPDRLKKSTGKPAPIYHSSDLQSVG</sequence>
<protein>
    <submittedName>
        <fullName evidence="1">Uncharacterized protein</fullName>
    </submittedName>
</protein>
<dbReference type="EMBL" id="LAZR01013804">
    <property type="protein sequence ID" value="KKM20264.1"/>
    <property type="molecule type" value="Genomic_DNA"/>
</dbReference>
<evidence type="ECO:0000313" key="1">
    <source>
        <dbReference type="EMBL" id="KKM20264.1"/>
    </source>
</evidence>
<name>A0A0F9IKE3_9ZZZZ</name>
<dbReference type="AlphaFoldDB" id="A0A0F9IKE3"/>
<organism evidence="1">
    <name type="scientific">marine sediment metagenome</name>
    <dbReference type="NCBI Taxonomy" id="412755"/>
    <lineage>
        <taxon>unclassified sequences</taxon>
        <taxon>metagenomes</taxon>
        <taxon>ecological metagenomes</taxon>
    </lineage>
</organism>
<gene>
    <name evidence="1" type="ORF">LCGC14_1647190</name>
</gene>
<accession>A0A0F9IKE3</accession>
<proteinExistence type="predicted"/>